<dbReference type="FunFam" id="1.10.860.10:FF:000001">
    <property type="entry name" value="Replicative DNA helicase"/>
    <property type="match status" value="1"/>
</dbReference>
<dbReference type="EMBL" id="JAGSIE010000030">
    <property type="protein sequence ID" value="MBR7554500.1"/>
    <property type="molecule type" value="Genomic_DNA"/>
</dbReference>
<dbReference type="InterPro" id="IPR016136">
    <property type="entry name" value="DNA_helicase_N/primase_C"/>
</dbReference>
<evidence type="ECO:0000256" key="9">
    <source>
        <dbReference type="ARBA" id="ARBA00023235"/>
    </source>
</evidence>
<dbReference type="InterPro" id="IPR036185">
    <property type="entry name" value="DNA_heli_DnaB-like_N_sf"/>
</dbReference>
<keyword evidence="7 12" id="KW-0067">ATP-binding</keyword>
<keyword evidence="9" id="KW-0413">Isomerase</keyword>
<dbReference type="GO" id="GO:0043139">
    <property type="term" value="F:5'-3' DNA helicase activity"/>
    <property type="evidence" value="ECO:0007669"/>
    <property type="project" value="UniProtKB-EC"/>
</dbReference>
<reference evidence="14 15" key="1">
    <citation type="submission" date="2021-04" db="EMBL/GenBank/DDBJ databases">
        <title>Allobacillus sp. nov. SKP8-2 isolated from shrimp paste.</title>
        <authorList>
            <person name="Tanasupawat S."/>
            <person name="Yiamsombat S."/>
            <person name="Kanchanasin P."/>
            <person name="Kuncharoen N."/>
        </authorList>
    </citation>
    <scope>NUCLEOTIDE SEQUENCE [LARGE SCALE GENOMIC DNA]</scope>
    <source>
        <strain evidence="14 15">SKP8-2</strain>
    </source>
</reference>
<organism evidence="14 15">
    <name type="scientific">Allobacillus saliphilus</name>
    <dbReference type="NCBI Taxonomy" id="2912308"/>
    <lineage>
        <taxon>Bacteria</taxon>
        <taxon>Bacillati</taxon>
        <taxon>Bacillota</taxon>
        <taxon>Bacilli</taxon>
        <taxon>Bacillales</taxon>
        <taxon>Bacillaceae</taxon>
        <taxon>Allobacillus</taxon>
    </lineage>
</organism>
<dbReference type="Pfam" id="PF03796">
    <property type="entry name" value="DnaB_C"/>
    <property type="match status" value="1"/>
</dbReference>
<evidence type="ECO:0000256" key="6">
    <source>
        <dbReference type="ARBA" id="ARBA00022806"/>
    </source>
</evidence>
<dbReference type="InterPro" id="IPR007692">
    <property type="entry name" value="DNA_helicase_DnaB"/>
</dbReference>
<dbReference type="GO" id="GO:1990077">
    <property type="term" value="C:primosome complex"/>
    <property type="evidence" value="ECO:0007669"/>
    <property type="project" value="UniProtKB-UniRule"/>
</dbReference>
<protein>
    <recommendedName>
        <fullName evidence="11 12">Replicative DNA helicase</fullName>
        <ecNumber evidence="11 12">5.6.2.3</ecNumber>
    </recommendedName>
</protein>
<sequence>MSDITQDRTLPHNIEAEQAVLGAIFLVPDTIVTATEILEPEDFYRVSHQRIFSMMIRLTDKGEPIDLVTITTELNDLKMLDEVGGVSYLTDIANSVPTAANIEYYARIVEEKSTLRKIIHAATDIVTKTYDEGDEVTDLLDHAEKTILDISQNKSSGRFQNIQDVLVGVYDNIEQLHNMDEEVTGIATGFRDLDYITSGFQKNDLIIVAARPSVGKTAFALNIAQNVAVNSDENVAIFSLEMGADQLVMRMLCAEGNIDAQRLRTGKLQEEDWRKLTMAMGSLSNAGIYIDDTPGIKVNEIRSKCRRLKQESGLGMVLIDYLQLIQGSANSRESRQQEVSEISRQLKALARELEVPVIALSQLSRGVEQRQDKRPIMSDIRESGSIEQDADIVGFLYRDDYYDQESEKENIIEIIIAKQRNGPVGTVELAFVKEYNKFVDLDRRYSEAEIPPA</sequence>
<comment type="caution">
    <text evidence="14">The sequence shown here is derived from an EMBL/GenBank/DDBJ whole genome shotgun (WGS) entry which is preliminary data.</text>
</comment>
<dbReference type="Proteomes" id="UP000675431">
    <property type="component" value="Unassembled WGS sequence"/>
</dbReference>
<dbReference type="SUPFAM" id="SSF48024">
    <property type="entry name" value="N-terminal domain of DnaB helicase"/>
    <property type="match status" value="1"/>
</dbReference>
<dbReference type="GO" id="GO:0042802">
    <property type="term" value="F:identical protein binding"/>
    <property type="evidence" value="ECO:0007669"/>
    <property type="project" value="UniProtKB-ARBA"/>
</dbReference>
<keyword evidence="3 12" id="KW-0235">DNA replication</keyword>
<dbReference type="GO" id="GO:0003677">
    <property type="term" value="F:DNA binding"/>
    <property type="evidence" value="ECO:0007669"/>
    <property type="project" value="UniProtKB-UniRule"/>
</dbReference>
<dbReference type="GO" id="GO:0006269">
    <property type="term" value="P:DNA replication, synthesis of primer"/>
    <property type="evidence" value="ECO:0007669"/>
    <property type="project" value="UniProtKB-UniRule"/>
</dbReference>
<dbReference type="NCBIfam" id="NF004384">
    <property type="entry name" value="PRK05748.1"/>
    <property type="match status" value="1"/>
</dbReference>
<evidence type="ECO:0000256" key="7">
    <source>
        <dbReference type="ARBA" id="ARBA00022840"/>
    </source>
</evidence>
<evidence type="ECO:0000256" key="4">
    <source>
        <dbReference type="ARBA" id="ARBA00022741"/>
    </source>
</evidence>
<comment type="function">
    <text evidence="12">The main replicative DNA helicase, it participates in initiation and elongation during chromosome replication. Travels ahead of the DNA replisome, separating dsDNA into templates for DNA synthesis. A processive ATP-dependent 5'-3' DNA helicase it has DNA-dependent ATPase activity.</text>
</comment>
<evidence type="ECO:0000256" key="8">
    <source>
        <dbReference type="ARBA" id="ARBA00023125"/>
    </source>
</evidence>
<keyword evidence="2 12" id="KW-0639">Primosome</keyword>
<dbReference type="PANTHER" id="PTHR30153:SF2">
    <property type="entry name" value="REPLICATIVE DNA HELICASE"/>
    <property type="match status" value="1"/>
</dbReference>
<keyword evidence="4 12" id="KW-0547">Nucleotide-binding</keyword>
<dbReference type="Pfam" id="PF00772">
    <property type="entry name" value="DnaB"/>
    <property type="match status" value="1"/>
</dbReference>
<accession>A0A941HU43</accession>
<dbReference type="NCBIfam" id="TIGR00665">
    <property type="entry name" value="DnaB"/>
    <property type="match status" value="1"/>
</dbReference>
<keyword evidence="8 12" id="KW-0238">DNA-binding</keyword>
<evidence type="ECO:0000313" key="14">
    <source>
        <dbReference type="EMBL" id="MBR7554500.1"/>
    </source>
</evidence>
<dbReference type="PROSITE" id="PS51199">
    <property type="entry name" value="SF4_HELICASE"/>
    <property type="match status" value="1"/>
</dbReference>
<comment type="similarity">
    <text evidence="1 12">Belongs to the helicase family. DnaB subfamily.</text>
</comment>
<proteinExistence type="inferred from homology"/>
<dbReference type="FunFam" id="3.40.50.300:FF:000076">
    <property type="entry name" value="Replicative DNA helicase"/>
    <property type="match status" value="1"/>
</dbReference>
<dbReference type="RefSeq" id="WP_212370717.1">
    <property type="nucleotide sequence ID" value="NZ_JAGSIE010000030.1"/>
</dbReference>
<evidence type="ECO:0000256" key="10">
    <source>
        <dbReference type="ARBA" id="ARBA00048954"/>
    </source>
</evidence>
<keyword evidence="5 12" id="KW-0378">Hydrolase</keyword>
<feature type="domain" description="SF4 helicase" evidence="13">
    <location>
        <begin position="179"/>
        <end position="445"/>
    </location>
</feature>
<evidence type="ECO:0000256" key="12">
    <source>
        <dbReference type="RuleBase" id="RU362085"/>
    </source>
</evidence>
<evidence type="ECO:0000313" key="15">
    <source>
        <dbReference type="Proteomes" id="UP000675431"/>
    </source>
</evidence>
<dbReference type="GO" id="GO:0005829">
    <property type="term" value="C:cytosol"/>
    <property type="evidence" value="ECO:0007669"/>
    <property type="project" value="TreeGrafter"/>
</dbReference>
<dbReference type="PANTHER" id="PTHR30153">
    <property type="entry name" value="REPLICATIVE DNA HELICASE DNAB"/>
    <property type="match status" value="1"/>
</dbReference>
<evidence type="ECO:0000256" key="1">
    <source>
        <dbReference type="ARBA" id="ARBA00008428"/>
    </source>
</evidence>
<evidence type="ECO:0000256" key="5">
    <source>
        <dbReference type="ARBA" id="ARBA00022801"/>
    </source>
</evidence>
<dbReference type="CDD" id="cd00984">
    <property type="entry name" value="DnaB_C"/>
    <property type="match status" value="1"/>
</dbReference>
<dbReference type="Gene3D" id="1.10.860.10">
    <property type="entry name" value="DNAb Helicase, Chain A"/>
    <property type="match status" value="1"/>
</dbReference>
<dbReference type="Gene3D" id="3.40.50.300">
    <property type="entry name" value="P-loop containing nucleotide triphosphate hydrolases"/>
    <property type="match status" value="1"/>
</dbReference>
<dbReference type="AlphaFoldDB" id="A0A941HU43"/>
<keyword evidence="15" id="KW-1185">Reference proteome</keyword>
<evidence type="ECO:0000259" key="13">
    <source>
        <dbReference type="PROSITE" id="PS51199"/>
    </source>
</evidence>
<comment type="catalytic activity">
    <reaction evidence="10 12">
        <text>ATP + H2O = ADP + phosphate + H(+)</text>
        <dbReference type="Rhea" id="RHEA:13065"/>
        <dbReference type="ChEBI" id="CHEBI:15377"/>
        <dbReference type="ChEBI" id="CHEBI:15378"/>
        <dbReference type="ChEBI" id="CHEBI:30616"/>
        <dbReference type="ChEBI" id="CHEBI:43474"/>
        <dbReference type="ChEBI" id="CHEBI:456216"/>
        <dbReference type="EC" id="5.6.2.3"/>
    </reaction>
</comment>
<dbReference type="InterPro" id="IPR007694">
    <property type="entry name" value="DNA_helicase_DnaB-like_C"/>
</dbReference>
<keyword evidence="6 12" id="KW-0347">Helicase</keyword>
<evidence type="ECO:0000256" key="2">
    <source>
        <dbReference type="ARBA" id="ARBA00022515"/>
    </source>
</evidence>
<evidence type="ECO:0000256" key="11">
    <source>
        <dbReference type="NCBIfam" id="TIGR00665"/>
    </source>
</evidence>
<evidence type="ECO:0000256" key="3">
    <source>
        <dbReference type="ARBA" id="ARBA00022705"/>
    </source>
</evidence>
<dbReference type="InterPro" id="IPR007693">
    <property type="entry name" value="DNA_helicase_DnaB-like_N"/>
</dbReference>
<name>A0A941HU43_9BACI</name>
<dbReference type="InterPro" id="IPR027417">
    <property type="entry name" value="P-loop_NTPase"/>
</dbReference>
<dbReference type="GO" id="GO:0005524">
    <property type="term" value="F:ATP binding"/>
    <property type="evidence" value="ECO:0007669"/>
    <property type="project" value="UniProtKB-UniRule"/>
</dbReference>
<dbReference type="SUPFAM" id="SSF52540">
    <property type="entry name" value="P-loop containing nucleoside triphosphate hydrolases"/>
    <property type="match status" value="1"/>
</dbReference>
<gene>
    <name evidence="14" type="primary">dnaB</name>
    <name evidence="14" type="ORF">KC820_10085</name>
</gene>
<dbReference type="EC" id="5.6.2.3" evidence="11 12"/>
<dbReference type="GO" id="GO:0016787">
    <property type="term" value="F:hydrolase activity"/>
    <property type="evidence" value="ECO:0007669"/>
    <property type="project" value="UniProtKB-KW"/>
</dbReference>